<feature type="domain" description="Peptidase S8/S53" evidence="9">
    <location>
        <begin position="196"/>
        <end position="462"/>
    </location>
</feature>
<keyword evidence="2 6" id="KW-0645">Protease</keyword>
<dbReference type="Pfam" id="PF00082">
    <property type="entry name" value="Peptidase_S8"/>
    <property type="match status" value="1"/>
</dbReference>
<evidence type="ECO:0000256" key="6">
    <source>
        <dbReference type="PROSITE-ProRule" id="PRU01240"/>
    </source>
</evidence>
<dbReference type="InterPro" id="IPR023828">
    <property type="entry name" value="Peptidase_S8_Ser-AS"/>
</dbReference>
<evidence type="ECO:0000256" key="2">
    <source>
        <dbReference type="ARBA" id="ARBA00022670"/>
    </source>
</evidence>
<dbReference type="PROSITE" id="PS00138">
    <property type="entry name" value="SUBTILASE_SER"/>
    <property type="match status" value="1"/>
</dbReference>
<keyword evidence="4 6" id="KW-0720">Serine protease</keyword>
<dbReference type="Proteomes" id="UP000619260">
    <property type="component" value="Unassembled WGS sequence"/>
</dbReference>
<dbReference type="PROSITE" id="PS00137">
    <property type="entry name" value="SUBTILASE_HIS"/>
    <property type="match status" value="1"/>
</dbReference>
<protein>
    <submittedName>
        <fullName evidence="10">Serine protease</fullName>
    </submittedName>
</protein>
<keyword evidence="3 6" id="KW-0378">Hydrolase</keyword>
<dbReference type="Gene3D" id="3.40.50.200">
    <property type="entry name" value="Peptidase S8/S53 domain"/>
    <property type="match status" value="1"/>
</dbReference>
<dbReference type="InterPro" id="IPR022398">
    <property type="entry name" value="Peptidase_S8_His-AS"/>
</dbReference>
<dbReference type="SUPFAM" id="SSF52743">
    <property type="entry name" value="Subtilisin-like"/>
    <property type="match status" value="1"/>
</dbReference>
<evidence type="ECO:0000256" key="7">
    <source>
        <dbReference type="RuleBase" id="RU003355"/>
    </source>
</evidence>
<evidence type="ECO:0000256" key="5">
    <source>
        <dbReference type="PIRSR" id="PIRSR615500-1"/>
    </source>
</evidence>
<feature type="active site" description="Charge relay system" evidence="5 6">
    <location>
        <position position="415"/>
    </location>
</feature>
<evidence type="ECO:0000256" key="3">
    <source>
        <dbReference type="ARBA" id="ARBA00022801"/>
    </source>
</evidence>
<dbReference type="InterPro" id="IPR050131">
    <property type="entry name" value="Peptidase_S8_subtilisin-like"/>
</dbReference>
<accession>A0A8J3YTW1</accession>
<dbReference type="PROSITE" id="PS00136">
    <property type="entry name" value="SUBTILASE_ASP"/>
    <property type="match status" value="1"/>
</dbReference>
<name>A0A8J3YTW1_9ACTN</name>
<dbReference type="PANTHER" id="PTHR43806:SF11">
    <property type="entry name" value="CEREVISIN-RELATED"/>
    <property type="match status" value="1"/>
</dbReference>
<dbReference type="InterPro" id="IPR023827">
    <property type="entry name" value="Peptidase_S8_Asp-AS"/>
</dbReference>
<feature type="signal peptide" evidence="8">
    <location>
        <begin position="1"/>
        <end position="30"/>
    </location>
</feature>
<dbReference type="PROSITE" id="PS51892">
    <property type="entry name" value="SUBTILASE"/>
    <property type="match status" value="1"/>
</dbReference>
<reference evidence="10" key="1">
    <citation type="submission" date="2021-01" db="EMBL/GenBank/DDBJ databases">
        <title>Whole genome shotgun sequence of Virgisporangium aliadipatigenens NBRC 105644.</title>
        <authorList>
            <person name="Komaki H."/>
            <person name="Tamura T."/>
        </authorList>
    </citation>
    <scope>NUCLEOTIDE SEQUENCE</scope>
    <source>
        <strain evidence="10">NBRC 105644</strain>
    </source>
</reference>
<dbReference type="GO" id="GO:0004252">
    <property type="term" value="F:serine-type endopeptidase activity"/>
    <property type="evidence" value="ECO:0007669"/>
    <property type="project" value="UniProtKB-UniRule"/>
</dbReference>
<dbReference type="InterPro" id="IPR036852">
    <property type="entry name" value="Peptidase_S8/S53_dom_sf"/>
</dbReference>
<comment type="caution">
    <text evidence="10">The sequence shown here is derived from an EMBL/GenBank/DDBJ whole genome shotgun (WGS) entry which is preliminary data.</text>
</comment>
<dbReference type="PANTHER" id="PTHR43806">
    <property type="entry name" value="PEPTIDASE S8"/>
    <property type="match status" value="1"/>
</dbReference>
<dbReference type="PRINTS" id="PR00723">
    <property type="entry name" value="SUBTILISIN"/>
</dbReference>
<dbReference type="EMBL" id="BOPF01000037">
    <property type="protein sequence ID" value="GIJ50552.1"/>
    <property type="molecule type" value="Genomic_DNA"/>
</dbReference>
<evidence type="ECO:0000256" key="4">
    <source>
        <dbReference type="ARBA" id="ARBA00022825"/>
    </source>
</evidence>
<dbReference type="AlphaFoldDB" id="A0A8J3YTW1"/>
<evidence type="ECO:0000313" key="10">
    <source>
        <dbReference type="EMBL" id="GIJ50552.1"/>
    </source>
</evidence>
<gene>
    <name evidence="10" type="ORF">Val02_74380</name>
</gene>
<feature type="active site" description="Charge relay system" evidence="5 6">
    <location>
        <position position="205"/>
    </location>
</feature>
<dbReference type="InterPro" id="IPR000209">
    <property type="entry name" value="Peptidase_S8/S53_dom"/>
</dbReference>
<proteinExistence type="inferred from homology"/>
<evidence type="ECO:0000256" key="1">
    <source>
        <dbReference type="ARBA" id="ARBA00011073"/>
    </source>
</evidence>
<feature type="active site" description="Charge relay system" evidence="5 6">
    <location>
        <position position="238"/>
    </location>
</feature>
<dbReference type="InterPro" id="IPR015500">
    <property type="entry name" value="Peptidase_S8_subtilisin-rel"/>
</dbReference>
<organism evidence="10 11">
    <name type="scientific">Virgisporangium aliadipatigenens</name>
    <dbReference type="NCBI Taxonomy" id="741659"/>
    <lineage>
        <taxon>Bacteria</taxon>
        <taxon>Bacillati</taxon>
        <taxon>Actinomycetota</taxon>
        <taxon>Actinomycetes</taxon>
        <taxon>Micromonosporales</taxon>
        <taxon>Micromonosporaceae</taxon>
        <taxon>Virgisporangium</taxon>
    </lineage>
</organism>
<evidence type="ECO:0000256" key="8">
    <source>
        <dbReference type="SAM" id="SignalP"/>
    </source>
</evidence>
<evidence type="ECO:0000313" key="11">
    <source>
        <dbReference type="Proteomes" id="UP000619260"/>
    </source>
</evidence>
<keyword evidence="11" id="KW-1185">Reference proteome</keyword>
<comment type="similarity">
    <text evidence="1 6 7">Belongs to the peptidase S8 family.</text>
</comment>
<dbReference type="GO" id="GO:0006508">
    <property type="term" value="P:proteolysis"/>
    <property type="evidence" value="ECO:0007669"/>
    <property type="project" value="UniProtKB-KW"/>
</dbReference>
<evidence type="ECO:0000259" key="9">
    <source>
        <dbReference type="Pfam" id="PF00082"/>
    </source>
</evidence>
<feature type="chain" id="PRO_5035246440" evidence="8">
    <location>
        <begin position="31"/>
        <end position="1074"/>
    </location>
</feature>
<keyword evidence="8" id="KW-0732">Signal</keyword>
<sequence>MRQRRLLAYGTSVATLATLLIVAATTAAGAEPPGTAAARPDPSRTVTLFTGDRVAVAGGQLAVTPRPGVQFLRFRRDKADYVVPSDALALLKADRLDERLFNVTALLEYEFDKIDHLPLVVSDASAVYGLSSQRELDAVDGFATTVPVAELSRTWQSTRTSLTGGKIWLDGIRKPTLDVSVPMTGAPGAWAAGFDGSGVTVAVIDTGVDDSHPDLAGKVVARRNFVPDKETGLDVAGHGTHVASTVAGTGAASDGKYRGVAPGAALIDAKVCWSVPGGGACSDSAILEAMQWAAASGAKVVNMSLGGPDQIGIDPLEQAVNDLSAQYGTLFVCSAGNWGGSTFRVGSPGTADAALSVANFDKSGELYWSSLHGPRIGDYAVKPDIAAPGTDITAARSPSAAGLPEGPYIGFTGTSMAAPHVAGTAALLAQARPGWNGARYKESLMAGALPNPGYDVFAQGAGMVNVARSLGQPVTVSPPSLSIGVLEWPHTEAPSGRSVTYRNDGDVALTLALSLESNAPAGLLSLGAETVTVPARGTASVEVRADEKASDAYGFYSGRLVATGGDVTLRTPVSVDLEAPSATLKVNAIGRDGAPPAEVMLSMSKPDPSSPEAVTVYTPSQSLRAPLGSTWHVAAYMRGADGSISLVTFNKVTMNADREIVLDARKAKPVHISVPDRKAKAYDASLMVHRAADGYPTYDAVSGDPATLYTADAGPGRLPGVISQVHAVFQGPPKRGASPDVYQFGWRTEGAFVNGFRKDVKAAELSTVDVDYGRNATGVTAWRSNMIPEPSLAGAYPLSSELPPVTAPAHRVEYYSGNVPWRSRVVERDVVDGAPLLDLAQQQDAGYRSGRRHSERWNGAVFSTTVAPAYVGSPVLVRQGNSFYAGFSAFADGAGHIGWPYAVDGLQLSLRRGDTELGEYPATFGSWEVGADPAGYRLRFAVDLGEPFVLSRRTETEWTFRSSAVQEGEVPLTSIGLEPQLGPDNSARAGEVVSVPLTFVSQGPVGRVRSATVSASYDEGRTWVPAPTVERHGKYTAQVRAPHHHKGFVALRVSMVDSYGNTTTTKVLRAYRVG</sequence>